<reference evidence="5 6" key="1">
    <citation type="submission" date="2024-08" db="EMBL/GenBank/DDBJ databases">
        <authorList>
            <person name="Cucini C."/>
            <person name="Frati F."/>
        </authorList>
    </citation>
    <scope>NUCLEOTIDE SEQUENCE [LARGE SCALE GENOMIC DNA]</scope>
</reference>
<dbReference type="PROSITE" id="PS00018">
    <property type="entry name" value="EF_HAND_1"/>
    <property type="match status" value="6"/>
</dbReference>
<dbReference type="InterPro" id="IPR018247">
    <property type="entry name" value="EF_Hand_1_Ca_BS"/>
</dbReference>
<name>A0ABP1QFR5_9HEXA</name>
<dbReference type="PANTHER" id="PTHR10827">
    <property type="entry name" value="RETICULOCALBIN"/>
    <property type="match status" value="1"/>
</dbReference>
<dbReference type="SMART" id="SM00054">
    <property type="entry name" value="EFh"/>
    <property type="match status" value="10"/>
</dbReference>
<organism evidence="5 6">
    <name type="scientific">Orchesella dallaii</name>
    <dbReference type="NCBI Taxonomy" id="48710"/>
    <lineage>
        <taxon>Eukaryota</taxon>
        <taxon>Metazoa</taxon>
        <taxon>Ecdysozoa</taxon>
        <taxon>Arthropoda</taxon>
        <taxon>Hexapoda</taxon>
        <taxon>Collembola</taxon>
        <taxon>Entomobryomorpha</taxon>
        <taxon>Entomobryoidea</taxon>
        <taxon>Orchesellidae</taxon>
        <taxon>Orchesellinae</taxon>
        <taxon>Orchesella</taxon>
    </lineage>
</organism>
<keyword evidence="1" id="KW-0479">Metal-binding</keyword>
<evidence type="ECO:0000259" key="4">
    <source>
        <dbReference type="PROSITE" id="PS50222"/>
    </source>
</evidence>
<feature type="domain" description="EF-hand" evidence="4">
    <location>
        <begin position="341"/>
        <end position="367"/>
    </location>
</feature>
<protein>
    <recommendedName>
        <fullName evidence="4">EF-hand domain-containing protein</fullName>
    </recommendedName>
</protein>
<dbReference type="PANTHER" id="PTHR10827:SF98">
    <property type="entry name" value="45 KDA CALCIUM-BINDING PROTEIN"/>
    <property type="match status" value="1"/>
</dbReference>
<dbReference type="InterPro" id="IPR001751">
    <property type="entry name" value="S100/CaBP7/8-like_CS"/>
</dbReference>
<dbReference type="InterPro" id="IPR002048">
    <property type="entry name" value="EF_hand_dom"/>
</dbReference>
<dbReference type="Proteomes" id="UP001642540">
    <property type="component" value="Unassembled WGS sequence"/>
</dbReference>
<gene>
    <name evidence="5" type="ORF">ODALV1_LOCUS10534</name>
</gene>
<accession>A0ABP1QFR5</accession>
<feature type="domain" description="EF-hand" evidence="4">
    <location>
        <begin position="780"/>
        <end position="815"/>
    </location>
</feature>
<dbReference type="PROSITE" id="PS50222">
    <property type="entry name" value="EF_HAND_2"/>
    <property type="match status" value="6"/>
</dbReference>
<comment type="caution">
    <text evidence="5">The sequence shown here is derived from an EMBL/GenBank/DDBJ whole genome shotgun (WGS) entry which is preliminary data.</text>
</comment>
<dbReference type="CDD" id="cd00051">
    <property type="entry name" value="EFh"/>
    <property type="match status" value="2"/>
</dbReference>
<keyword evidence="6" id="KW-1185">Reference proteome</keyword>
<dbReference type="InterPro" id="IPR011992">
    <property type="entry name" value="EF-hand-dom_pair"/>
</dbReference>
<keyword evidence="3" id="KW-0106">Calcium</keyword>
<feature type="domain" description="EF-hand" evidence="4">
    <location>
        <begin position="640"/>
        <end position="675"/>
    </location>
</feature>
<dbReference type="EMBL" id="CAXLJM020000032">
    <property type="protein sequence ID" value="CAL8100414.1"/>
    <property type="molecule type" value="Genomic_DNA"/>
</dbReference>
<dbReference type="Pfam" id="PF13499">
    <property type="entry name" value="EF-hand_7"/>
    <property type="match status" value="2"/>
</dbReference>
<evidence type="ECO:0000313" key="5">
    <source>
        <dbReference type="EMBL" id="CAL8100414.1"/>
    </source>
</evidence>
<dbReference type="Gene3D" id="1.10.238.10">
    <property type="entry name" value="EF-hand"/>
    <property type="match status" value="5"/>
</dbReference>
<dbReference type="PROSITE" id="PS00303">
    <property type="entry name" value="S100_CABP"/>
    <property type="match status" value="1"/>
</dbReference>
<sequence>MVNLQSLKFSLNLRQYLRLFHEPKHCHVFLLCLICLPCLITCAKVGHSSGSDRLVSSKHNEIVDIDIVGFGEDCSEEGPFCDVNQHLTCDPVEETCLCDEKEGYVHVNELPAGFLAPQMSLDDYGLMLDKQVCVSTGDIEKRTDELLGLEKKTEVRGDVIGEEYLASQIQEKYEPVHKQEEFLNSESVYADVMKNMEKSGVLEQDDELLRRFKLFELERKPLNDYTFEELVVDEIVDYGYEGLEAHMPAWKKQLKDLVKVNTFWKENSLATSICSRVFDVDLDGQLTHKEYVISIYSKVVLEFMVPKVFLSLIGSLVEHDCISQEDLLNLDHSPYTFAQDFDTMDVNKDGCLSLDEFEGTMSRICRVNWFTEFLKESGLDEFRKFLEPTPEEAYLRMLKENDRLSTNWNFVDKNLDGLISYEELCNDLEAMVGDDVEEEALSLMNHLDRNGDGKASFDEVKLQISVPSFTDDFHYEWLESLYGLYETDQADVMEELDILLGNHNHPTLDKHGSEVAKEKLFYIFDKDGSGELDQVELKLLLEVLKKYVVHLMLELTVFSLDQDSDGKLGIQEYEHFFSNMSSNLSLYFTYLMTAQEDELLQEIADHVMEDEDEEMYEERTDENGETVIYYKLLKKAGGANETFFLHKLFRSLDTNSDGFLTKEDFYYKMRSKNVRKTDAQLKEQFSNMDVNKDGELTEEDGVENTNPISFESFKTAVDVYGEEIVEADVLKHMGNLDLNGDSLIQLHEFELTKNTLVNSEDEVELLDWLEKYFSNAEPSQMDPQGAAVFSEFDTNCDGFISKTEFQQKVEQLRQKTEANKSSIKLSWEADVYFKNLDLSKDGRVSYNEFDFLLLRNSRRINE</sequence>
<evidence type="ECO:0000313" key="6">
    <source>
        <dbReference type="Proteomes" id="UP001642540"/>
    </source>
</evidence>
<evidence type="ECO:0000256" key="2">
    <source>
        <dbReference type="ARBA" id="ARBA00022737"/>
    </source>
</evidence>
<dbReference type="Pfam" id="PF13202">
    <property type="entry name" value="EF-hand_5"/>
    <property type="match status" value="2"/>
</dbReference>
<feature type="domain" description="EF-hand" evidence="4">
    <location>
        <begin position="435"/>
        <end position="470"/>
    </location>
</feature>
<feature type="domain" description="EF-hand" evidence="4">
    <location>
        <begin position="399"/>
        <end position="434"/>
    </location>
</feature>
<feature type="domain" description="EF-hand" evidence="4">
    <location>
        <begin position="512"/>
        <end position="547"/>
    </location>
</feature>
<proteinExistence type="predicted"/>
<evidence type="ECO:0000256" key="1">
    <source>
        <dbReference type="ARBA" id="ARBA00022723"/>
    </source>
</evidence>
<keyword evidence="2" id="KW-0677">Repeat</keyword>
<evidence type="ECO:0000256" key="3">
    <source>
        <dbReference type="ARBA" id="ARBA00022837"/>
    </source>
</evidence>
<dbReference type="SUPFAM" id="SSF47473">
    <property type="entry name" value="EF-hand"/>
    <property type="match status" value="3"/>
</dbReference>